<dbReference type="PANTHER" id="PTHR23508">
    <property type="entry name" value="CARBOXYLIC ACID TRANSPORTER PROTEIN HOMOLOG"/>
    <property type="match status" value="1"/>
</dbReference>
<evidence type="ECO:0000313" key="8">
    <source>
        <dbReference type="Proteomes" id="UP000319817"/>
    </source>
</evidence>
<keyword evidence="2 5" id="KW-0812">Transmembrane</keyword>
<dbReference type="PROSITE" id="PS50850">
    <property type="entry name" value="MFS"/>
    <property type="match status" value="1"/>
</dbReference>
<dbReference type="GO" id="GO:0046943">
    <property type="term" value="F:carboxylic acid transmembrane transporter activity"/>
    <property type="evidence" value="ECO:0007669"/>
    <property type="project" value="TreeGrafter"/>
</dbReference>
<dbReference type="Proteomes" id="UP000319817">
    <property type="component" value="Chromosome"/>
</dbReference>
<evidence type="ECO:0000256" key="5">
    <source>
        <dbReference type="SAM" id="Phobius"/>
    </source>
</evidence>
<dbReference type="SUPFAM" id="SSF103473">
    <property type="entry name" value="MFS general substrate transporter"/>
    <property type="match status" value="1"/>
</dbReference>
<dbReference type="InterPro" id="IPR020846">
    <property type="entry name" value="MFS_dom"/>
</dbReference>
<feature type="transmembrane region" description="Helical" evidence="5">
    <location>
        <begin position="330"/>
        <end position="349"/>
    </location>
</feature>
<proteinExistence type="predicted"/>
<feature type="transmembrane region" description="Helical" evidence="5">
    <location>
        <begin position="385"/>
        <end position="410"/>
    </location>
</feature>
<keyword evidence="4 5" id="KW-0472">Membrane</keyword>
<feature type="transmembrane region" description="Helical" evidence="5">
    <location>
        <begin position="24"/>
        <end position="47"/>
    </location>
</feature>
<dbReference type="PANTHER" id="PTHR23508:SF10">
    <property type="entry name" value="CARBOXYLIC ACID TRANSPORTER PROTEIN HOMOLOG"/>
    <property type="match status" value="1"/>
</dbReference>
<dbReference type="RefSeq" id="WP_145417403.1">
    <property type="nucleotide sequence ID" value="NZ_CP036526.1"/>
</dbReference>
<dbReference type="InterPro" id="IPR005828">
    <property type="entry name" value="MFS_sugar_transport-like"/>
</dbReference>
<dbReference type="InterPro" id="IPR036259">
    <property type="entry name" value="MFS_trans_sf"/>
</dbReference>
<dbReference type="EMBL" id="CP036526">
    <property type="protein sequence ID" value="QDT09826.1"/>
    <property type="molecule type" value="Genomic_DNA"/>
</dbReference>
<evidence type="ECO:0000313" key="7">
    <source>
        <dbReference type="EMBL" id="QDT09826.1"/>
    </source>
</evidence>
<dbReference type="OrthoDB" id="9787026at2"/>
<feature type="transmembrane region" description="Helical" evidence="5">
    <location>
        <begin position="101"/>
        <end position="118"/>
    </location>
</feature>
<dbReference type="AlphaFoldDB" id="A0A517NRX0"/>
<keyword evidence="8" id="KW-1185">Reference proteome</keyword>
<feature type="transmembrane region" description="Helical" evidence="5">
    <location>
        <begin position="453"/>
        <end position="470"/>
    </location>
</feature>
<dbReference type="Gene3D" id="1.20.1250.20">
    <property type="entry name" value="MFS general substrate transporter like domains"/>
    <property type="match status" value="2"/>
</dbReference>
<evidence type="ECO:0000256" key="2">
    <source>
        <dbReference type="ARBA" id="ARBA00022692"/>
    </source>
</evidence>
<feature type="domain" description="Major facilitator superfamily (MFS) profile" evidence="6">
    <location>
        <begin position="26"/>
        <end position="475"/>
    </location>
</feature>
<sequence length="480" mass="52292">MANIDSNPSESKLAWYEGISKYQWLVLLIASLGWVFDVFEGQIFVASMRDAMPDLLGVNPEDKSVSAWNNIAFGFFLLGGALGGVVFGVISDRIGRSKTMIYTILFYSMFTCISAFAQEAWQMVLLRFLVAMGVGGEWAVASAMVAEVMPARSRAVMGSIFHASSVFGTLLAAATIAMLIGNVELNAQIADAGYDPWRIGFAIGVLPAILTLWIRWKLREPDSWVRAQERAKADETQRPGRIGELFAAPQLRATLVGVTLATIGLVTFWGIHIYGKNALLRRAQADVLLQAGVIDPGPDAAQADKDAFQDDKRATLGTDENKARVKRAEMLSMVLNTIGGGLGLVLFGWISNMLGRKGAFIFYHLIAFGLVILLFQVLLPSDTSPMVLALVLPVFGFFTLGMHAGYAVYFPELFPTRLRGTGAGFCFNMGRLGTAVAFFVFGFLVQIAPETQALWLCPLYLLGAVVVLFGRETRGTELPE</sequence>
<feature type="transmembrane region" description="Helical" evidence="5">
    <location>
        <begin position="251"/>
        <end position="271"/>
    </location>
</feature>
<evidence type="ECO:0000256" key="1">
    <source>
        <dbReference type="ARBA" id="ARBA00004141"/>
    </source>
</evidence>
<feature type="transmembrane region" description="Helical" evidence="5">
    <location>
        <begin position="124"/>
        <end position="148"/>
    </location>
</feature>
<comment type="subcellular location">
    <subcellularLocation>
        <location evidence="1">Membrane</location>
        <topology evidence="1">Multi-pass membrane protein</topology>
    </subcellularLocation>
</comment>
<keyword evidence="3 5" id="KW-1133">Transmembrane helix</keyword>
<dbReference type="GO" id="GO:0005886">
    <property type="term" value="C:plasma membrane"/>
    <property type="evidence" value="ECO:0007669"/>
    <property type="project" value="TreeGrafter"/>
</dbReference>
<organism evidence="7 8">
    <name type="scientific">Stieleria marina</name>
    <dbReference type="NCBI Taxonomy" id="1930275"/>
    <lineage>
        <taxon>Bacteria</taxon>
        <taxon>Pseudomonadati</taxon>
        <taxon>Planctomycetota</taxon>
        <taxon>Planctomycetia</taxon>
        <taxon>Pirellulales</taxon>
        <taxon>Pirellulaceae</taxon>
        <taxon>Stieleria</taxon>
    </lineage>
</organism>
<protein>
    <submittedName>
        <fullName evidence="7">Sialic acid transporter</fullName>
    </submittedName>
</protein>
<feature type="transmembrane region" description="Helical" evidence="5">
    <location>
        <begin position="199"/>
        <end position="216"/>
    </location>
</feature>
<dbReference type="Pfam" id="PF00083">
    <property type="entry name" value="Sugar_tr"/>
    <property type="match status" value="1"/>
</dbReference>
<feature type="transmembrane region" description="Helical" evidence="5">
    <location>
        <begin position="160"/>
        <end position="179"/>
    </location>
</feature>
<feature type="transmembrane region" description="Helical" evidence="5">
    <location>
        <begin position="361"/>
        <end position="379"/>
    </location>
</feature>
<feature type="transmembrane region" description="Helical" evidence="5">
    <location>
        <begin position="67"/>
        <end position="89"/>
    </location>
</feature>
<evidence type="ECO:0000256" key="4">
    <source>
        <dbReference type="ARBA" id="ARBA00023136"/>
    </source>
</evidence>
<accession>A0A517NRX0</accession>
<name>A0A517NRX0_9BACT</name>
<gene>
    <name evidence="7" type="primary">nanT</name>
    <name evidence="7" type="ORF">K239x_17770</name>
</gene>
<feature type="transmembrane region" description="Helical" evidence="5">
    <location>
        <begin position="422"/>
        <end position="447"/>
    </location>
</feature>
<evidence type="ECO:0000256" key="3">
    <source>
        <dbReference type="ARBA" id="ARBA00022989"/>
    </source>
</evidence>
<evidence type="ECO:0000259" key="6">
    <source>
        <dbReference type="PROSITE" id="PS50850"/>
    </source>
</evidence>
<reference evidence="7 8" key="1">
    <citation type="submission" date="2019-02" db="EMBL/GenBank/DDBJ databases">
        <title>Deep-cultivation of Planctomycetes and their phenomic and genomic characterization uncovers novel biology.</title>
        <authorList>
            <person name="Wiegand S."/>
            <person name="Jogler M."/>
            <person name="Boedeker C."/>
            <person name="Pinto D."/>
            <person name="Vollmers J."/>
            <person name="Rivas-Marin E."/>
            <person name="Kohn T."/>
            <person name="Peeters S.H."/>
            <person name="Heuer A."/>
            <person name="Rast P."/>
            <person name="Oberbeckmann S."/>
            <person name="Bunk B."/>
            <person name="Jeske O."/>
            <person name="Meyerdierks A."/>
            <person name="Storesund J.E."/>
            <person name="Kallscheuer N."/>
            <person name="Luecker S."/>
            <person name="Lage O.M."/>
            <person name="Pohl T."/>
            <person name="Merkel B.J."/>
            <person name="Hornburger P."/>
            <person name="Mueller R.-W."/>
            <person name="Bruemmer F."/>
            <person name="Labrenz M."/>
            <person name="Spormann A.M."/>
            <person name="Op den Camp H."/>
            <person name="Overmann J."/>
            <person name="Amann R."/>
            <person name="Jetten M.S.M."/>
            <person name="Mascher T."/>
            <person name="Medema M.H."/>
            <person name="Devos D.P."/>
            <person name="Kaster A.-K."/>
            <person name="Ovreas L."/>
            <person name="Rohde M."/>
            <person name="Galperin M.Y."/>
            <person name="Jogler C."/>
        </authorList>
    </citation>
    <scope>NUCLEOTIDE SEQUENCE [LARGE SCALE GENOMIC DNA]</scope>
    <source>
        <strain evidence="7 8">K23_9</strain>
    </source>
</reference>